<sequence>MKQQWLKLAARIEALSLRERLMACGAAAAMIVFLLYTMMIEPALAREKSLKAVISQQRQQMAANDMELAQRQAVAQVDPDQGSKNRLAKLKVENEAMRTALRTMQKGLVAPEKIGHMLEQMLQGGKLKLVSLKTLPPRGMSDGRFAEPESGAAPVLNDTQRVANNLLQPAAAPANAAGAAAAPPGATPVPAPAKQEELLYRHGVQLVLQGSYLDMVNYMEALEHMPSQLFWGKATLEAEDYPKARLTLTLYTLSLDTKWMAL</sequence>
<feature type="transmembrane region" description="Helical" evidence="1">
    <location>
        <begin position="21"/>
        <end position="39"/>
    </location>
</feature>
<dbReference type="AlphaFoldDB" id="A0A7X4HCN0"/>
<keyword evidence="3" id="KW-1185">Reference proteome</keyword>
<proteinExistence type="predicted"/>
<evidence type="ECO:0000313" key="3">
    <source>
        <dbReference type="Proteomes" id="UP000450676"/>
    </source>
</evidence>
<evidence type="ECO:0000256" key="1">
    <source>
        <dbReference type="SAM" id="Phobius"/>
    </source>
</evidence>
<protein>
    <recommendedName>
        <fullName evidence="4">MSHA biogenesis protein MshJ</fullName>
    </recommendedName>
</protein>
<reference evidence="2 3" key="1">
    <citation type="submission" date="2019-12" db="EMBL/GenBank/DDBJ databases">
        <title>Novel species isolated from a subtropical stream in China.</title>
        <authorList>
            <person name="Lu H."/>
        </authorList>
    </citation>
    <scope>NUCLEOTIDE SEQUENCE [LARGE SCALE GENOMIC DNA]</scope>
    <source>
        <strain evidence="2 3">FT127W</strain>
    </source>
</reference>
<comment type="caution">
    <text evidence="2">The sequence shown here is derived from an EMBL/GenBank/DDBJ whole genome shotgun (WGS) entry which is preliminary data.</text>
</comment>
<evidence type="ECO:0008006" key="4">
    <source>
        <dbReference type="Google" id="ProtNLM"/>
    </source>
</evidence>
<name>A0A7X4HCN0_9BURK</name>
<organism evidence="2 3">
    <name type="scientific">Pseudoduganella aquatica</name>
    <dbReference type="NCBI Taxonomy" id="2660641"/>
    <lineage>
        <taxon>Bacteria</taxon>
        <taxon>Pseudomonadati</taxon>
        <taxon>Pseudomonadota</taxon>
        <taxon>Betaproteobacteria</taxon>
        <taxon>Burkholderiales</taxon>
        <taxon>Oxalobacteraceae</taxon>
        <taxon>Telluria group</taxon>
        <taxon>Pseudoduganella</taxon>
    </lineage>
</organism>
<dbReference type="Proteomes" id="UP000450676">
    <property type="component" value="Unassembled WGS sequence"/>
</dbReference>
<dbReference type="GO" id="GO:0015628">
    <property type="term" value="P:protein secretion by the type II secretion system"/>
    <property type="evidence" value="ECO:0007669"/>
    <property type="project" value="InterPro"/>
</dbReference>
<keyword evidence="1" id="KW-0472">Membrane</keyword>
<dbReference type="GO" id="GO:0015627">
    <property type="term" value="C:type II protein secretion system complex"/>
    <property type="evidence" value="ECO:0007669"/>
    <property type="project" value="InterPro"/>
</dbReference>
<keyword evidence="1" id="KW-1133">Transmembrane helix</keyword>
<gene>
    <name evidence="2" type="ORF">GTP77_11155</name>
</gene>
<evidence type="ECO:0000313" key="2">
    <source>
        <dbReference type="EMBL" id="MYN07892.1"/>
    </source>
</evidence>
<keyword evidence="1" id="KW-0812">Transmembrane</keyword>
<dbReference type="EMBL" id="WWCU01000010">
    <property type="protein sequence ID" value="MYN07892.1"/>
    <property type="molecule type" value="Genomic_DNA"/>
</dbReference>
<dbReference type="RefSeq" id="WP_161072235.1">
    <property type="nucleotide sequence ID" value="NZ_CP086370.1"/>
</dbReference>
<accession>A0A7X4HCN0</accession>